<keyword evidence="2" id="KW-1185">Reference proteome</keyword>
<evidence type="ECO:0000313" key="2">
    <source>
        <dbReference type="Proteomes" id="UP000789405"/>
    </source>
</evidence>
<accession>A0A9N9KBJ2</accession>
<sequence length="41" mass="4544">GVSNSAETKFETPTKRRSHITYGIRIPMKMVGEPKSGLSDH</sequence>
<gene>
    <name evidence="1" type="ORF">DERYTH_LOCUS27174</name>
</gene>
<reference evidence="1" key="1">
    <citation type="submission" date="2021-06" db="EMBL/GenBank/DDBJ databases">
        <authorList>
            <person name="Kallberg Y."/>
            <person name="Tangrot J."/>
            <person name="Rosling A."/>
        </authorList>
    </citation>
    <scope>NUCLEOTIDE SEQUENCE</scope>
    <source>
        <strain evidence="1">MA453B</strain>
    </source>
</reference>
<name>A0A9N9KBJ2_9GLOM</name>
<dbReference type="EMBL" id="CAJVPY010061102">
    <property type="protein sequence ID" value="CAG8821706.1"/>
    <property type="molecule type" value="Genomic_DNA"/>
</dbReference>
<organism evidence="1 2">
    <name type="scientific">Dentiscutata erythropus</name>
    <dbReference type="NCBI Taxonomy" id="1348616"/>
    <lineage>
        <taxon>Eukaryota</taxon>
        <taxon>Fungi</taxon>
        <taxon>Fungi incertae sedis</taxon>
        <taxon>Mucoromycota</taxon>
        <taxon>Glomeromycotina</taxon>
        <taxon>Glomeromycetes</taxon>
        <taxon>Diversisporales</taxon>
        <taxon>Gigasporaceae</taxon>
        <taxon>Dentiscutata</taxon>
    </lineage>
</organism>
<proteinExistence type="predicted"/>
<dbReference type="Proteomes" id="UP000789405">
    <property type="component" value="Unassembled WGS sequence"/>
</dbReference>
<comment type="caution">
    <text evidence="1">The sequence shown here is derived from an EMBL/GenBank/DDBJ whole genome shotgun (WGS) entry which is preliminary data.</text>
</comment>
<evidence type="ECO:0000313" key="1">
    <source>
        <dbReference type="EMBL" id="CAG8821706.1"/>
    </source>
</evidence>
<feature type="non-terminal residue" evidence="1">
    <location>
        <position position="41"/>
    </location>
</feature>
<dbReference type="AlphaFoldDB" id="A0A9N9KBJ2"/>
<protein>
    <submittedName>
        <fullName evidence="1">9549_t:CDS:1</fullName>
    </submittedName>
</protein>
<feature type="non-terminal residue" evidence="1">
    <location>
        <position position="1"/>
    </location>
</feature>